<evidence type="ECO:0000256" key="3">
    <source>
        <dbReference type="SAM" id="MobiDB-lite"/>
    </source>
</evidence>
<dbReference type="GO" id="GO:0006325">
    <property type="term" value="P:chromatin organization"/>
    <property type="evidence" value="ECO:0007669"/>
    <property type="project" value="UniProtKB-ARBA"/>
</dbReference>
<dbReference type="GO" id="GO:0016251">
    <property type="term" value="F:RNA polymerase II general transcription initiation factor activity"/>
    <property type="evidence" value="ECO:0007669"/>
    <property type="project" value="TreeGrafter"/>
</dbReference>
<dbReference type="InterPro" id="IPR001487">
    <property type="entry name" value="Bromodomain"/>
</dbReference>
<dbReference type="VEuPathDB" id="MicrosporidiaDB:ECANGB1_1666"/>
<dbReference type="PROSITE" id="PS50014">
    <property type="entry name" value="BROMODOMAIN_2"/>
    <property type="match status" value="1"/>
</dbReference>
<name>A0A1Y1S976_9MICR</name>
<dbReference type="SUPFAM" id="SSF47370">
    <property type="entry name" value="Bromodomain"/>
    <property type="match status" value="1"/>
</dbReference>
<dbReference type="InterPro" id="IPR037813">
    <property type="entry name" value="TAF2"/>
</dbReference>
<evidence type="ECO:0000259" key="4">
    <source>
        <dbReference type="PROSITE" id="PS50014"/>
    </source>
</evidence>
<dbReference type="CDD" id="cd04369">
    <property type="entry name" value="Bromodomain"/>
    <property type="match status" value="1"/>
</dbReference>
<evidence type="ECO:0000313" key="6">
    <source>
        <dbReference type="Proteomes" id="UP000192639"/>
    </source>
</evidence>
<feature type="domain" description="Bromo" evidence="4">
    <location>
        <begin position="1163"/>
        <end position="1231"/>
    </location>
</feature>
<comment type="caution">
    <text evidence="5">The sequence shown here is derived from an EMBL/GenBank/DDBJ whole genome shotgun (WGS) entry which is preliminary data.</text>
</comment>
<dbReference type="Pfam" id="PF00439">
    <property type="entry name" value="Bromodomain"/>
    <property type="match status" value="1"/>
</dbReference>
<evidence type="ECO:0000256" key="1">
    <source>
        <dbReference type="ARBA" id="ARBA00023117"/>
    </source>
</evidence>
<keyword evidence="6" id="KW-1185">Reference proteome</keyword>
<dbReference type="PANTHER" id="PTHR15137">
    <property type="entry name" value="TRANSCRIPTION INITIATION FACTOR TFIID"/>
    <property type="match status" value="1"/>
</dbReference>
<dbReference type="GO" id="GO:0005669">
    <property type="term" value="C:transcription factor TFIID complex"/>
    <property type="evidence" value="ECO:0007669"/>
    <property type="project" value="InterPro"/>
</dbReference>
<protein>
    <submittedName>
        <fullName evidence="5">TAF2</fullName>
    </submittedName>
</protein>
<dbReference type="SMART" id="SM00297">
    <property type="entry name" value="BROMO"/>
    <property type="match status" value="1"/>
</dbReference>
<dbReference type="Gene3D" id="1.20.920.10">
    <property type="entry name" value="Bromodomain-like"/>
    <property type="match status" value="1"/>
</dbReference>
<organism evidence="5 6">
    <name type="scientific">Enterospora canceri</name>
    <dbReference type="NCBI Taxonomy" id="1081671"/>
    <lineage>
        <taxon>Eukaryota</taxon>
        <taxon>Fungi</taxon>
        <taxon>Fungi incertae sedis</taxon>
        <taxon>Microsporidia</taxon>
        <taxon>Enterocytozoonidae</taxon>
        <taxon>Enterospora</taxon>
    </lineage>
</organism>
<dbReference type="InterPro" id="IPR057991">
    <property type="entry name" value="TPR_TAF2_C"/>
</dbReference>
<evidence type="ECO:0000313" key="5">
    <source>
        <dbReference type="EMBL" id="ORD95011.1"/>
    </source>
</evidence>
<evidence type="ECO:0000256" key="2">
    <source>
        <dbReference type="PROSITE-ProRule" id="PRU00035"/>
    </source>
</evidence>
<sequence>MKIYKQRNVYYLDLKKQILSGYTEIHVRREYKENRFTFRCCCLTITSAKILAGNGIELEPKWVSKGRPAAKEESDGFELQIPKTFKLSTFVLRVLYEKEKDSPGVIYYEPVGKNDEHREMVVYDAVYSAPYMEQITDIEMIYVMPNNRNIEIASSGKFVSFSEKENSLIYAYESRMTCPSSIKFALGTYQAQSFLEEGTLYTPGNFDLFLDEFVGDMQNIIRYMNCYSELPVPTVVFTLCPFLSLTGRNLIVLNLSSLGRSRDIEMNFGLKETLCDLLAEQMFMFFNHSLVDSWIFQGLSGYLADMALRFLMGHNTFLFRYSEDKEFVIENDVVEPPLFYSERRKFDYKSHFFRAKSKLVFHTLHNQLSGAFVKKMILAVTRAKQNEFRNNTVETRRSRPPVHAEQSHQSHSSSSRITVRITKSVKFQKVIKIELPKKRQPLVAVRGQETGIEELIGLEEPQAEDEGCFTPFFIKIIKDSSGKDMKSFFDFYVFNAGLVVIDLNVRLNTKKGRVVIETKQTSTTRLKTANTAHYSFVKIKSVETDGTFNQKILLNGQNSYAIHKKAEGGTVLFIRADCKREILGRIRVNQPEALYVEQLLDKNVTGQLEGVDFFRNNTSSKAIDVLERVAENPHTFHQVKNRIYGILANVFTRTYDPVDETESKYNGLMRLIQMFIKLRCVPNSTIVKNTEMGILNFLIQKSLVKKITDFHTDQNETADGTSNVSVVVAFLNNIINYNDTTKEHFDDPYYLANILNKLTIYKLHLNEDIRTILSSVERFRLLDMVFPSPRNLITKTCLICLMRFAYANKIRLREEFLTGLSKYPNYIELRVVAIEALFLFHIETVEFRAFVGDRQIVVAVLKIIIKMVELGFRSIRVWLKQNYNDILDAYRPCMGLEESEYFEIVLGKHTVNEHEYLQQKVFEINYALEHKQGISKVVERVLGSKKIVLRDFVKLRKMVFARTLKLRLPLVKEEQIEEYENRFKICLKYTKYRPINEFKGVLLRLRTHGIIIRYRNCDIPFLIMQGIRANKSFTGIEKYLRSLKHMEKYDTDALPIRRTEEEYTRERMIVTHMEQKQGGSNKHYTLANFLDSLYSKSIRFVFLCIPITSKVYLGCKNMVSVIEKTLYQHSTIQKTVTLLDEVTRKEAIDFVTGLLQNEKYSVFRKMVDTEDYKNYNDVIRTPMCLERVLEKLVINDDLKGVKYQTCDCLCLDLRRIPRNGLQYNLKNSEIHHTAEILQEEINMFISQHIQPKPTRSKRILAQMFKKHDTKNFDLEIDLGNVRTWEDLDNELTEIKKKYSRYSQNGRMLGEKLLQVRQEIEGTFFVANGRITNIDE</sequence>
<proteinExistence type="predicted"/>
<dbReference type="Pfam" id="PF25577">
    <property type="entry name" value="TPR_TAF2_C"/>
    <property type="match status" value="1"/>
</dbReference>
<gene>
    <name evidence="5" type="primary">TAF2</name>
    <name evidence="5" type="ORF">ECANGB1_1666</name>
</gene>
<dbReference type="InterPro" id="IPR036427">
    <property type="entry name" value="Bromodomain-like_sf"/>
</dbReference>
<keyword evidence="1 2" id="KW-0103">Bromodomain</keyword>
<dbReference type="GO" id="GO:0003682">
    <property type="term" value="F:chromatin binding"/>
    <property type="evidence" value="ECO:0007669"/>
    <property type="project" value="TreeGrafter"/>
</dbReference>
<reference evidence="5 6" key="1">
    <citation type="journal article" date="2017" name="Environ. Microbiol.">
        <title>Decay of the glycolytic pathway and adaptation to intranuclear parasitism within Enterocytozoonidae microsporidia.</title>
        <authorList>
            <person name="Wiredu Boakye D."/>
            <person name="Jaroenlak P."/>
            <person name="Prachumwat A."/>
            <person name="Williams T.A."/>
            <person name="Bateman K.S."/>
            <person name="Itsathitphaisarn O."/>
            <person name="Sritunyalucksana K."/>
            <person name="Paszkiewicz K.H."/>
            <person name="Moore K.A."/>
            <person name="Stentiford G.D."/>
            <person name="Williams B.A."/>
        </authorList>
    </citation>
    <scope>NUCLEOTIDE SEQUENCE [LARGE SCALE GENOMIC DNA]</scope>
    <source>
        <strain evidence="5 6">GB1</strain>
    </source>
</reference>
<accession>A0A1Y1S976</accession>
<dbReference type="OrthoDB" id="308861at2759"/>
<feature type="region of interest" description="Disordered" evidence="3">
    <location>
        <begin position="390"/>
        <end position="416"/>
    </location>
</feature>
<dbReference type="GO" id="GO:0006367">
    <property type="term" value="P:transcription initiation at RNA polymerase II promoter"/>
    <property type="evidence" value="ECO:0007669"/>
    <property type="project" value="TreeGrafter"/>
</dbReference>
<dbReference type="Proteomes" id="UP000192639">
    <property type="component" value="Unassembled WGS sequence"/>
</dbReference>
<dbReference type="PANTHER" id="PTHR15137:SF9">
    <property type="entry name" value="TRANSCRIPTION INITIATION FACTOR TFIID SUBUNIT 2"/>
    <property type="match status" value="1"/>
</dbReference>
<dbReference type="EMBL" id="LWDP01000005">
    <property type="protein sequence ID" value="ORD95011.1"/>
    <property type="molecule type" value="Genomic_DNA"/>
</dbReference>
<dbReference type="GO" id="GO:0000976">
    <property type="term" value="F:transcription cis-regulatory region binding"/>
    <property type="evidence" value="ECO:0007669"/>
    <property type="project" value="TreeGrafter"/>
</dbReference>